<dbReference type="EMBL" id="ABCK01000003">
    <property type="protein sequence ID" value="EDM29098.1"/>
    <property type="molecule type" value="Genomic_DNA"/>
</dbReference>
<feature type="transmembrane region" description="Helical" evidence="7">
    <location>
        <begin position="169"/>
        <end position="187"/>
    </location>
</feature>
<feature type="transmembrane region" description="Helical" evidence="7">
    <location>
        <begin position="994"/>
        <end position="1017"/>
    </location>
</feature>
<feature type="transmembrane region" description="Helical" evidence="7">
    <location>
        <begin position="1098"/>
        <end position="1119"/>
    </location>
</feature>
<comment type="subcellular location">
    <subcellularLocation>
        <location evidence="1">Membrane</location>
        <topology evidence="1">Multi-pass membrane protein</topology>
    </subcellularLocation>
</comment>
<comment type="caution">
    <text evidence="10">The sequence shown here is derived from an EMBL/GenBank/DDBJ whole genome shotgun (WGS) entry which is preliminary data.</text>
</comment>
<evidence type="ECO:0000259" key="8">
    <source>
        <dbReference type="Pfam" id="PF01578"/>
    </source>
</evidence>
<dbReference type="GO" id="GO:0017004">
    <property type="term" value="P:cytochrome complex assembly"/>
    <property type="evidence" value="ECO:0007669"/>
    <property type="project" value="UniProtKB-KW"/>
</dbReference>
<feature type="coiled-coil region" evidence="6">
    <location>
        <begin position="616"/>
        <end position="643"/>
    </location>
</feature>
<dbReference type="Pfam" id="PF01578">
    <property type="entry name" value="Cytochrom_C_asm"/>
    <property type="match status" value="1"/>
</dbReference>
<dbReference type="PANTHER" id="PTHR30071:SF1">
    <property type="entry name" value="CYTOCHROME B_B6 PROTEIN-RELATED"/>
    <property type="match status" value="1"/>
</dbReference>
<feature type="domain" description="Cytochrome c assembly protein" evidence="8">
    <location>
        <begin position="885"/>
        <end position="1088"/>
    </location>
</feature>
<evidence type="ECO:0000256" key="2">
    <source>
        <dbReference type="ARBA" id="ARBA00022692"/>
    </source>
</evidence>
<feature type="transmembrane region" description="Helical" evidence="7">
    <location>
        <begin position="912"/>
        <end position="932"/>
    </location>
</feature>
<dbReference type="InterPro" id="IPR007816">
    <property type="entry name" value="ResB-like_domain"/>
</dbReference>
<feature type="transmembrane region" description="Helical" evidence="7">
    <location>
        <begin position="440"/>
        <end position="466"/>
    </location>
</feature>
<feature type="transmembrane region" description="Helical" evidence="7">
    <location>
        <begin position="1037"/>
        <end position="1054"/>
    </location>
</feature>
<feature type="transmembrane region" description="Helical" evidence="7">
    <location>
        <begin position="143"/>
        <end position="164"/>
    </location>
</feature>
<keyword evidence="6" id="KW-0175">Coiled coil</keyword>
<evidence type="ECO:0000259" key="9">
    <source>
        <dbReference type="Pfam" id="PF05140"/>
    </source>
</evidence>
<evidence type="ECO:0000256" key="7">
    <source>
        <dbReference type="SAM" id="Phobius"/>
    </source>
</evidence>
<dbReference type="PANTHER" id="PTHR30071">
    <property type="entry name" value="HEME EXPORTER PROTEIN C"/>
    <property type="match status" value="1"/>
</dbReference>
<dbReference type="eggNOG" id="COG1333">
    <property type="taxonomic scope" value="Bacteria"/>
</dbReference>
<dbReference type="GO" id="GO:0020037">
    <property type="term" value="F:heme binding"/>
    <property type="evidence" value="ECO:0007669"/>
    <property type="project" value="InterPro"/>
</dbReference>
<evidence type="ECO:0000256" key="3">
    <source>
        <dbReference type="ARBA" id="ARBA00022748"/>
    </source>
</evidence>
<feature type="transmembrane region" description="Helical" evidence="7">
    <location>
        <begin position="860"/>
        <end position="878"/>
    </location>
</feature>
<feature type="transmembrane region" description="Helical" evidence="7">
    <location>
        <begin position="70"/>
        <end position="93"/>
    </location>
</feature>
<organism evidence="10 11">
    <name type="scientific">Lentisphaera araneosa HTCC2155</name>
    <dbReference type="NCBI Taxonomy" id="313628"/>
    <lineage>
        <taxon>Bacteria</taxon>
        <taxon>Pseudomonadati</taxon>
        <taxon>Lentisphaerota</taxon>
        <taxon>Lentisphaeria</taxon>
        <taxon>Lentisphaerales</taxon>
        <taxon>Lentisphaeraceae</taxon>
        <taxon>Lentisphaera</taxon>
    </lineage>
</organism>
<dbReference type="InterPro" id="IPR045062">
    <property type="entry name" value="Cyt_c_biogenesis_CcsA/CcmC"/>
</dbReference>
<feature type="transmembrane region" description="Helical" evidence="7">
    <location>
        <begin position="884"/>
        <end position="905"/>
    </location>
</feature>
<keyword evidence="2 7" id="KW-0812">Transmembrane</keyword>
<keyword evidence="5 7" id="KW-0472">Membrane</keyword>
<evidence type="ECO:0000313" key="11">
    <source>
        <dbReference type="Proteomes" id="UP000004947"/>
    </source>
</evidence>
<dbReference type="Pfam" id="PF05140">
    <property type="entry name" value="ResB"/>
    <property type="match status" value="1"/>
</dbReference>
<accession>A6DHL5</accession>
<feature type="transmembrane region" description="Helical" evidence="7">
    <location>
        <begin position="831"/>
        <end position="848"/>
    </location>
</feature>
<reference evidence="10 11" key="1">
    <citation type="journal article" date="2010" name="J. Bacteriol.">
        <title>Genome sequence of Lentisphaera araneosa HTCC2155T, the type species of the order Lentisphaerales in the phylum Lentisphaerae.</title>
        <authorList>
            <person name="Thrash J.C."/>
            <person name="Cho J.C."/>
            <person name="Vergin K.L."/>
            <person name="Morris R.M."/>
            <person name="Giovannoni S.J."/>
        </authorList>
    </citation>
    <scope>NUCLEOTIDE SEQUENCE [LARGE SCALE GENOMIC DNA]</scope>
    <source>
        <strain evidence="10 11">HTCC2155</strain>
    </source>
</reference>
<dbReference type="Proteomes" id="UP000004947">
    <property type="component" value="Unassembled WGS sequence"/>
</dbReference>
<feature type="domain" description="ResB-like" evidence="9">
    <location>
        <begin position="363"/>
        <end position="431"/>
    </location>
</feature>
<dbReference type="AlphaFoldDB" id="A6DHL5"/>
<name>A6DHL5_9BACT</name>
<evidence type="ECO:0000256" key="6">
    <source>
        <dbReference type="SAM" id="Coils"/>
    </source>
</evidence>
<gene>
    <name evidence="10" type="ORF">LNTAR_14817</name>
</gene>
<proteinExistence type="predicted"/>
<evidence type="ECO:0000256" key="5">
    <source>
        <dbReference type="ARBA" id="ARBA00023136"/>
    </source>
</evidence>
<dbReference type="STRING" id="313628.LNTAR_14817"/>
<evidence type="ECO:0000256" key="1">
    <source>
        <dbReference type="ARBA" id="ARBA00004141"/>
    </source>
</evidence>
<protein>
    <submittedName>
        <fullName evidence="10">Probable cytochrome c-type biogenesis protein</fullName>
    </submittedName>
</protein>
<evidence type="ECO:0000256" key="4">
    <source>
        <dbReference type="ARBA" id="ARBA00022989"/>
    </source>
</evidence>
<feature type="transmembrane region" description="Helical" evidence="7">
    <location>
        <begin position="478"/>
        <end position="498"/>
    </location>
</feature>
<feature type="transmembrane region" description="Helical" evidence="7">
    <location>
        <begin position="952"/>
        <end position="982"/>
    </location>
</feature>
<dbReference type="GO" id="GO:0005886">
    <property type="term" value="C:plasma membrane"/>
    <property type="evidence" value="ECO:0007669"/>
    <property type="project" value="TreeGrafter"/>
</dbReference>
<keyword evidence="4 7" id="KW-1133">Transmembrane helix</keyword>
<feature type="transmembrane region" description="Helical" evidence="7">
    <location>
        <begin position="1061"/>
        <end position="1078"/>
    </location>
</feature>
<evidence type="ECO:0000313" key="10">
    <source>
        <dbReference type="EMBL" id="EDM29098.1"/>
    </source>
</evidence>
<keyword evidence="11" id="KW-1185">Reference proteome</keyword>
<dbReference type="InterPro" id="IPR002541">
    <property type="entry name" value="Cyt_c_assembly"/>
</dbReference>
<sequence length="1131" mass="128289">MEKIIKNLASLKITITLFSLSMFLVLAGTLAQMDDGIWTVVDEIFRSYLTKIELKLFFPRAWDLGFLSKAYIYMPGGFLIGAGLFINLTSAYLVKFKLVKNKKHLAIGAIFTVISLIFTFAIVKGYFHEEVSSTVGAAYMRVVYRLAQGLLPSLFMFIACWFLYGQKKAAVVLIHFSVFLLLIAELVTKLDAIESTMVIPEGQSTSYLDNNIEYELAVIEKLDADQNKTTAIPMSMFNSAGDKIQHESLPFTIETIKFFKNSEMSTQPSPTEGATAGNGLTHHIYGSEVSDGLGSSKDVPAGLFKFTSNDGKDLGTRAFSLYFYSNFTSRNLPNRYEEMEVDGKKYRLMLRNKRSYLKGDSQNTATISLIDFSFDRYMGTNTPRNYSSLIRLEDPENGIDREVKIWMNNPLRFDGKTFYQQSFSQDESTTVLQVVRNSGWMLPYISCTMAAVGMMIHFLLILVKFLKGFFNRDSAPTGFKAWQFAISALLIFGLFMTLSRSTKTKEVDETKEFNYEKAATIPMVYKGRTKPLHTVAQNFLVFLSESATFKVEVKDGDKEVEEKYKKFESRPPVQFFLEVISAKPTAYEHRVFRITHPQLIEKLGLDQKRHRFRYALVEFADKIKDLQGDMEKLRNLKAGERDSYQTALVDFEQRIQTFHLMTNAFSTSFSNTAQGINQYHAMNKNILKFNPPLVIKNSDKNDWDTLAHSISSNLMLGKGLNDNTEQLAVSLYYFYDDKHKEFNEAIDKFLEINKEIRQTRLTAIKSELEESRTEFTKTKANNELSKNEKDTKLTELSSQEHRLEGELQVWETAESKTSFEITFNKINPFGLYHWYGLAFVLCALSWLFRKPWINRCNLHFLTVLAALHTWGLIARVYISDYPPITNLYSTAIFIGWMIVVSALIIEALFKRGIGNIIAAVCGFLTLNIANALSLDGDTMQMMQAVLDTKFFLMTHVITINMGYAATYIAAMAGIISLIYALFKSEKENKELFKILNSTIYGTIAFAIFFSFIGTILGGLWADDSWGRFWGWDPKENGALLIVIWCAIILHAKMAGIARSRGIALLSIFGGAVTTWSWFGVNQLSIGLHSYGFTSQAAFYVMLAVVTFTGLSLIGLLPFFQWNKGKKASKSK</sequence>
<dbReference type="eggNOG" id="COG0755">
    <property type="taxonomic scope" value="Bacteria"/>
</dbReference>
<feature type="transmembrane region" description="Helical" evidence="7">
    <location>
        <begin position="105"/>
        <end position="123"/>
    </location>
</feature>
<dbReference type="RefSeq" id="WP_007277400.1">
    <property type="nucleotide sequence ID" value="NZ_ABCK01000003.1"/>
</dbReference>
<dbReference type="OrthoDB" id="9814290at2"/>
<keyword evidence="3" id="KW-0201">Cytochrome c-type biogenesis</keyword>